<proteinExistence type="predicted"/>
<evidence type="ECO:0000256" key="1">
    <source>
        <dbReference type="SAM" id="SignalP"/>
    </source>
</evidence>
<evidence type="ECO:0000313" key="4">
    <source>
        <dbReference type="Proteomes" id="UP000021816"/>
    </source>
</evidence>
<dbReference type="PATRIC" id="fig|1454003.3.peg.1940"/>
<dbReference type="Pfam" id="PF07589">
    <property type="entry name" value="PEP-CTERM"/>
    <property type="match status" value="1"/>
</dbReference>
<evidence type="ECO:0000259" key="2">
    <source>
        <dbReference type="Pfam" id="PF07589"/>
    </source>
</evidence>
<organism evidence="3 4">
    <name type="scientific">Candidatus Accumulibacter appositus</name>
    <dbReference type="NCBI Taxonomy" id="1454003"/>
    <lineage>
        <taxon>Bacteria</taxon>
        <taxon>Pseudomonadati</taxon>
        <taxon>Pseudomonadota</taxon>
        <taxon>Betaproteobacteria</taxon>
        <taxon>Candidatus Accumulibacter</taxon>
    </lineage>
</organism>
<comment type="caution">
    <text evidence="3">The sequence shown here is derived from an EMBL/GenBank/DDBJ whole genome shotgun (WGS) entry which is preliminary data.</text>
</comment>
<evidence type="ECO:0000313" key="3">
    <source>
        <dbReference type="EMBL" id="EXI80245.1"/>
    </source>
</evidence>
<feature type="chain" id="PRO_5001463021" description="Ice-binding protein C-terminal domain-containing protein" evidence="1">
    <location>
        <begin position="33"/>
        <end position="292"/>
    </location>
</feature>
<name>A0A011PTT7_9PROT</name>
<dbReference type="AlphaFoldDB" id="A0A011PTT7"/>
<feature type="domain" description="Ice-binding protein C-terminal" evidence="2">
    <location>
        <begin position="266"/>
        <end position="289"/>
    </location>
</feature>
<gene>
    <name evidence="3" type="ORF">AW10_01891</name>
</gene>
<dbReference type="EMBL" id="JEMX01000038">
    <property type="protein sequence ID" value="EXI80245.1"/>
    <property type="molecule type" value="Genomic_DNA"/>
</dbReference>
<keyword evidence="1" id="KW-0732">Signal</keyword>
<feature type="signal peptide" evidence="1">
    <location>
        <begin position="1"/>
        <end position="32"/>
    </location>
</feature>
<protein>
    <recommendedName>
        <fullName evidence="2">Ice-binding protein C-terminal domain-containing protein</fullName>
    </recommendedName>
</protein>
<dbReference type="Proteomes" id="UP000021816">
    <property type="component" value="Unassembled WGS sequence"/>
</dbReference>
<accession>A0A011PTT7</accession>
<sequence>MDRMAIRAPTTMRKTATAALAACFVLPGTASATNVLFGFVGTATYVTDGQQLAGMIAALPGFNVTQRTLNTAVYNDYASFDQVWVYDLVTGSDNNAFQTANYQNIAAWYNGLSNKNLIVDGRIISSAPSWTNAGGFPAEDAWIQSYATALDGAGGGLLLGTDHNEYQDGINQINAAIGINNFSGFFGTFPTSQAVVDTLSPLYVPIGPCTANPLLQCINDNSTTGFVPTGLQPNGQFLTPVAYHGTSSTAFDNAAVAATFESVTFPTPEPASPALVLGALGLLGLFARRSKS</sequence>
<reference evidence="3 4" key="1">
    <citation type="submission" date="2014-02" db="EMBL/GenBank/DDBJ databases">
        <title>Expanding our view of genomic diversity in Candidatus Accumulibacter clades.</title>
        <authorList>
            <person name="Skennerton C.T."/>
            <person name="Barr J.J."/>
            <person name="Slater F.R."/>
            <person name="Bond P.L."/>
            <person name="Tyson G.W."/>
        </authorList>
    </citation>
    <scope>NUCLEOTIDE SEQUENCE [LARGE SCALE GENOMIC DNA]</scope>
    <source>
        <strain evidence="4">BA-92</strain>
    </source>
</reference>
<dbReference type="InterPro" id="IPR013424">
    <property type="entry name" value="Ice-binding_C"/>
</dbReference>